<dbReference type="SUPFAM" id="SSF159594">
    <property type="entry name" value="XCC0632-like"/>
    <property type="match status" value="1"/>
</dbReference>
<organism evidence="2 3">
    <name type="scientific">Methylovulum psychrotolerans</name>
    <dbReference type="NCBI Taxonomy" id="1704499"/>
    <lineage>
        <taxon>Bacteria</taxon>
        <taxon>Pseudomonadati</taxon>
        <taxon>Pseudomonadota</taxon>
        <taxon>Gammaproteobacteria</taxon>
        <taxon>Methylococcales</taxon>
        <taxon>Methylococcaceae</taxon>
        <taxon>Methylovulum</taxon>
    </lineage>
</organism>
<sequence length="194" mass="21500">MNALPVLMVSALLLSACMHHDSKPIEFYRLTADVGLKPPPPAPIPEGMIGLGPIHIPDYLNRPQMMVGLSEHQFKLAEHHRWAERLDQNIALALFKALPAQLGSDHLVRYPWPQQQAVDYQISIDIVEFHVGANGQSRLIAQWAIKHKGQTVIDKRSEYQAAASTSDYNSMVAAQSQCLSQLGQEIAAALRHSP</sequence>
<dbReference type="OrthoDB" id="7063250at2"/>
<reference evidence="2 3" key="1">
    <citation type="submission" date="2017-06" db="EMBL/GenBank/DDBJ databases">
        <title>Genome Sequencing of the methanotroph Methylovulum psychrotolerants str. HV10-M2 isolated from a high-altitude environment.</title>
        <authorList>
            <person name="Mateos-Rivera A."/>
        </authorList>
    </citation>
    <scope>NUCLEOTIDE SEQUENCE [LARGE SCALE GENOMIC DNA]</scope>
    <source>
        <strain evidence="2 3">HV10_M2</strain>
    </source>
</reference>
<feature type="domain" description="ABC-type transport auxiliary lipoprotein component" evidence="1">
    <location>
        <begin position="28"/>
        <end position="187"/>
    </location>
</feature>
<dbReference type="InterPro" id="IPR005586">
    <property type="entry name" value="ABC_trans_aux"/>
</dbReference>
<evidence type="ECO:0000259" key="1">
    <source>
        <dbReference type="Pfam" id="PF03886"/>
    </source>
</evidence>
<gene>
    <name evidence="2" type="ORF">CEK71_13975</name>
</gene>
<evidence type="ECO:0000313" key="2">
    <source>
        <dbReference type="EMBL" id="ASF47092.1"/>
    </source>
</evidence>
<dbReference type="Pfam" id="PF03886">
    <property type="entry name" value="ABC_trans_aux"/>
    <property type="match status" value="1"/>
</dbReference>
<accession>A0A1Z4C0P4</accession>
<protein>
    <recommendedName>
        <fullName evidence="1">ABC-type transport auxiliary lipoprotein component domain-containing protein</fullName>
    </recommendedName>
</protein>
<proteinExistence type="predicted"/>
<dbReference type="EMBL" id="CP022129">
    <property type="protein sequence ID" value="ASF47092.1"/>
    <property type="molecule type" value="Genomic_DNA"/>
</dbReference>
<dbReference type="RefSeq" id="WP_088619964.1">
    <property type="nucleotide sequence ID" value="NZ_CP022129.1"/>
</dbReference>
<name>A0A1Z4C0P4_9GAMM</name>
<evidence type="ECO:0000313" key="3">
    <source>
        <dbReference type="Proteomes" id="UP000197019"/>
    </source>
</evidence>
<dbReference type="Gene3D" id="3.40.50.10610">
    <property type="entry name" value="ABC-type transport auxiliary lipoprotein component"/>
    <property type="match status" value="1"/>
</dbReference>
<dbReference type="Proteomes" id="UP000197019">
    <property type="component" value="Chromosome"/>
</dbReference>
<dbReference type="KEGG" id="mpsy:CEK71_13975"/>
<keyword evidence="3" id="KW-1185">Reference proteome</keyword>
<dbReference type="AlphaFoldDB" id="A0A1Z4C0P4"/>